<dbReference type="RefSeq" id="WP_127729332.1">
    <property type="nucleotide sequence ID" value="NZ_SACP01000010.1"/>
</dbReference>
<organism evidence="3 4">
    <name type="scientific">Methylobacterium oryzihabitans</name>
    <dbReference type="NCBI Taxonomy" id="2499852"/>
    <lineage>
        <taxon>Bacteria</taxon>
        <taxon>Pseudomonadati</taxon>
        <taxon>Pseudomonadota</taxon>
        <taxon>Alphaproteobacteria</taxon>
        <taxon>Hyphomicrobiales</taxon>
        <taxon>Methylobacteriaceae</taxon>
        <taxon>Methylobacterium</taxon>
    </lineage>
</organism>
<keyword evidence="1" id="KW-0732">Signal</keyword>
<dbReference type="Proteomes" id="UP000286997">
    <property type="component" value="Unassembled WGS sequence"/>
</dbReference>
<feature type="signal peptide" evidence="1">
    <location>
        <begin position="1"/>
        <end position="19"/>
    </location>
</feature>
<dbReference type="OrthoDB" id="7340239at2"/>
<gene>
    <name evidence="3" type="ORF">EOE48_12265</name>
</gene>
<evidence type="ECO:0000256" key="1">
    <source>
        <dbReference type="SAM" id="SignalP"/>
    </source>
</evidence>
<feature type="chain" id="PRO_5019022477" evidence="1">
    <location>
        <begin position="20"/>
        <end position="135"/>
    </location>
</feature>
<evidence type="ECO:0000259" key="2">
    <source>
        <dbReference type="Pfam" id="PF07007"/>
    </source>
</evidence>
<accession>A0A437P7A8</accession>
<evidence type="ECO:0000313" key="3">
    <source>
        <dbReference type="EMBL" id="RVU18153.1"/>
    </source>
</evidence>
<name>A0A437P7A8_9HYPH</name>
<dbReference type="Pfam" id="PF07007">
    <property type="entry name" value="LprI"/>
    <property type="match status" value="1"/>
</dbReference>
<sequence length="135" mass="14148">MLRLALLSLAVLAPVAAAAQVPALCSDAPNQMEAGACVSAKLDKANADLNRVYAALKARLDANGQRNLLGAQRAWLTFRDRECDLRTGADPDDPTAGGTIGPMLVGECLTGLTTDRTRDLQTQLKCPGGDLSCPQ</sequence>
<dbReference type="EMBL" id="SACP01000010">
    <property type="protein sequence ID" value="RVU18153.1"/>
    <property type="molecule type" value="Genomic_DNA"/>
</dbReference>
<keyword evidence="4" id="KW-1185">Reference proteome</keyword>
<feature type="domain" description="Lysozyme inhibitor LprI-like N-terminal" evidence="2">
    <location>
        <begin position="25"/>
        <end position="120"/>
    </location>
</feature>
<proteinExistence type="predicted"/>
<dbReference type="InterPro" id="IPR009739">
    <property type="entry name" value="LprI-like_N"/>
</dbReference>
<evidence type="ECO:0000313" key="4">
    <source>
        <dbReference type="Proteomes" id="UP000286997"/>
    </source>
</evidence>
<reference evidence="3 4" key="1">
    <citation type="submission" date="2019-01" db="EMBL/GenBank/DDBJ databases">
        <authorList>
            <person name="Chen W.-M."/>
        </authorList>
    </citation>
    <scope>NUCLEOTIDE SEQUENCE [LARGE SCALE GENOMIC DNA]</scope>
    <source>
        <strain evidence="3 4">TER-1</strain>
    </source>
</reference>
<protein>
    <submittedName>
        <fullName evidence="3">DUF1311 domain-containing protein</fullName>
    </submittedName>
</protein>
<comment type="caution">
    <text evidence="3">The sequence shown here is derived from an EMBL/GenBank/DDBJ whole genome shotgun (WGS) entry which is preliminary data.</text>
</comment>
<dbReference type="Gene3D" id="1.20.1270.180">
    <property type="match status" value="1"/>
</dbReference>
<dbReference type="AlphaFoldDB" id="A0A437P7A8"/>